<dbReference type="PANTHER" id="PTHR21879">
    <property type="entry name" value="FI03362P-RELATED-RELATED"/>
    <property type="match status" value="1"/>
</dbReference>
<dbReference type="Pfam" id="PF07898">
    <property type="entry name" value="DUF1676"/>
    <property type="match status" value="1"/>
</dbReference>
<feature type="region of interest" description="Disordered" evidence="1">
    <location>
        <begin position="253"/>
        <end position="290"/>
    </location>
</feature>
<organism evidence="3 4">
    <name type="scientific">Iphiclides podalirius</name>
    <name type="common">scarce swallowtail</name>
    <dbReference type="NCBI Taxonomy" id="110791"/>
    <lineage>
        <taxon>Eukaryota</taxon>
        <taxon>Metazoa</taxon>
        <taxon>Ecdysozoa</taxon>
        <taxon>Arthropoda</taxon>
        <taxon>Hexapoda</taxon>
        <taxon>Insecta</taxon>
        <taxon>Pterygota</taxon>
        <taxon>Neoptera</taxon>
        <taxon>Endopterygota</taxon>
        <taxon>Lepidoptera</taxon>
        <taxon>Glossata</taxon>
        <taxon>Ditrysia</taxon>
        <taxon>Papilionoidea</taxon>
        <taxon>Papilionidae</taxon>
        <taxon>Papilioninae</taxon>
        <taxon>Iphiclides</taxon>
    </lineage>
</organism>
<feature type="transmembrane region" description="Helical" evidence="2">
    <location>
        <begin position="199"/>
        <end position="224"/>
    </location>
</feature>
<evidence type="ECO:0008006" key="5">
    <source>
        <dbReference type="Google" id="ProtNLM"/>
    </source>
</evidence>
<feature type="transmembrane region" description="Helical" evidence="2">
    <location>
        <begin position="230"/>
        <end position="248"/>
    </location>
</feature>
<proteinExistence type="predicted"/>
<gene>
    <name evidence="3" type="ORF">IPOD504_LOCUS10901</name>
</gene>
<feature type="compositionally biased region" description="Polar residues" evidence="1">
    <location>
        <begin position="267"/>
        <end position="279"/>
    </location>
</feature>
<dbReference type="PANTHER" id="PTHR21879:SF1">
    <property type="entry name" value="FI01546P"/>
    <property type="match status" value="1"/>
</dbReference>
<dbReference type="EMBL" id="OW152838">
    <property type="protein sequence ID" value="CAH2059510.1"/>
    <property type="molecule type" value="Genomic_DNA"/>
</dbReference>
<evidence type="ECO:0000256" key="1">
    <source>
        <dbReference type="SAM" id="MobiDB-lite"/>
    </source>
</evidence>
<dbReference type="Proteomes" id="UP000837857">
    <property type="component" value="Chromosome 26"/>
</dbReference>
<keyword evidence="4" id="KW-1185">Reference proteome</keyword>
<reference evidence="3" key="1">
    <citation type="submission" date="2022-03" db="EMBL/GenBank/DDBJ databases">
        <authorList>
            <person name="Martin H S."/>
        </authorList>
    </citation>
    <scope>NUCLEOTIDE SEQUENCE</scope>
</reference>
<accession>A0ABN8IJY1</accession>
<evidence type="ECO:0000313" key="4">
    <source>
        <dbReference type="Proteomes" id="UP000837857"/>
    </source>
</evidence>
<keyword evidence="2" id="KW-0812">Transmembrane</keyword>
<sequence>MLLERDSCAQRFVIASHICRRRGLNVTYGARIGGGYKIKLSALQGTLTIEHSLSWKMKAFVLLCFVATAAAAALPTSKEDGVMERFISALRDCVETDTMLCLKEKAMKFTENLAVSKDLNLVEGVTFARTGSPRSARSFEPLDEDPKAREQQVEERIMDNVVDFLDSHALQLRMPKSFIEDNSVEEEGRGKKKKKLKKLLPILALIKLKLAALVPLFLGIIAFAVFKAYLLGKIAFIAAAFGALKKLLESKKSSGWSEPPHEEHGWESNSGWGRSQDAQSLAYAAHAKQA</sequence>
<feature type="non-terminal residue" evidence="3">
    <location>
        <position position="290"/>
    </location>
</feature>
<evidence type="ECO:0000256" key="2">
    <source>
        <dbReference type="SAM" id="Phobius"/>
    </source>
</evidence>
<evidence type="ECO:0000313" key="3">
    <source>
        <dbReference type="EMBL" id="CAH2059510.1"/>
    </source>
</evidence>
<dbReference type="InterPro" id="IPR012464">
    <property type="entry name" value="DUF1676"/>
</dbReference>
<keyword evidence="2" id="KW-1133">Transmembrane helix</keyword>
<name>A0ABN8IJY1_9NEOP</name>
<keyword evidence="2" id="KW-0472">Membrane</keyword>
<protein>
    <recommendedName>
        <fullName evidence="5">Osiris 9</fullName>
    </recommendedName>
</protein>